<dbReference type="Proteomes" id="UP000001302">
    <property type="component" value="Chromosome"/>
</dbReference>
<evidence type="ECO:0000313" key="2">
    <source>
        <dbReference type="EMBL" id="ADM09899.1"/>
    </source>
</evidence>
<evidence type="ECO:0000256" key="1">
    <source>
        <dbReference type="SAM" id="Phobius"/>
    </source>
</evidence>
<feature type="transmembrane region" description="Helical" evidence="1">
    <location>
        <begin position="6"/>
        <end position="28"/>
    </location>
</feature>
<dbReference type="STRING" id="314260.PB2503_09229"/>
<feature type="transmembrane region" description="Helical" evidence="1">
    <location>
        <begin position="77"/>
        <end position="98"/>
    </location>
</feature>
<gene>
    <name evidence="2" type="ordered locus">PB2503_09229</name>
</gene>
<sequence length="143" mass="15497">MIYIWLNAVPILIAAGLGFAFGAVWYQGFATSWRRAAAVEGTPSADPRILIVTFAAEAWLAAILAGALILMPDQAPLWVMTTMTPLIIWGGFVLPTTLVNHRFQGRPWRLTIIDGGHWLGVMVIQAITMQLIGLSAPPGQGYP</sequence>
<keyword evidence="1" id="KW-0472">Membrane</keyword>
<feature type="transmembrane region" description="Helical" evidence="1">
    <location>
        <begin position="49"/>
        <end position="71"/>
    </location>
</feature>
<dbReference type="eggNOG" id="ENOG50332UY">
    <property type="taxonomic scope" value="Bacteria"/>
</dbReference>
<name>E0TD76_PARBH</name>
<dbReference type="AlphaFoldDB" id="E0TD76"/>
<dbReference type="HOGENOM" id="CLU_136269_2_0_5"/>
<accession>E0TD76</accession>
<reference evidence="3" key="1">
    <citation type="submission" date="2010-08" db="EMBL/GenBank/DDBJ databases">
        <title>Genome sequence of Parvularcula bermudensis HTCC2503.</title>
        <authorList>
            <person name="Kang D.-M."/>
            <person name="Oh H.-M."/>
            <person name="Cho J.-C."/>
        </authorList>
    </citation>
    <scope>NUCLEOTIDE SEQUENCE [LARGE SCALE GENOMIC DNA]</scope>
    <source>
        <strain evidence="3">ATCC BAA-594 / HTCC2503 / KCTC 12087</strain>
    </source>
</reference>
<dbReference type="EMBL" id="CP002156">
    <property type="protein sequence ID" value="ADM09899.1"/>
    <property type="molecule type" value="Genomic_DNA"/>
</dbReference>
<proteinExistence type="predicted"/>
<keyword evidence="1" id="KW-1133">Transmembrane helix</keyword>
<feature type="transmembrane region" description="Helical" evidence="1">
    <location>
        <begin position="118"/>
        <end position="136"/>
    </location>
</feature>
<dbReference type="Pfam" id="PF08570">
    <property type="entry name" value="DUF1761"/>
    <property type="match status" value="1"/>
</dbReference>
<dbReference type="InterPro" id="IPR013879">
    <property type="entry name" value="DUF1761"/>
</dbReference>
<reference evidence="2 3" key="2">
    <citation type="journal article" date="2011" name="J. Bacteriol.">
        <title>Complete genome sequence of strain HTCC2503T of Parvularcula bermudensis, the type species of the order "Parvularculales" in the class Alphaproteobacteria.</title>
        <authorList>
            <person name="Oh H.M."/>
            <person name="Kang I."/>
            <person name="Vergin K.L."/>
            <person name="Kang D."/>
            <person name="Rhee K.H."/>
            <person name="Giovannoni S.J."/>
            <person name="Cho J.C."/>
        </authorList>
    </citation>
    <scope>NUCLEOTIDE SEQUENCE [LARGE SCALE GENOMIC DNA]</scope>
    <source>
        <strain evidence="3">ATCC BAA-594 / HTCC2503 / KCTC 12087</strain>
    </source>
</reference>
<dbReference type="RefSeq" id="WP_013300873.1">
    <property type="nucleotide sequence ID" value="NC_014414.1"/>
</dbReference>
<protein>
    <recommendedName>
        <fullName evidence="4">DUF1761 domain-containing protein</fullName>
    </recommendedName>
</protein>
<organism evidence="2 3">
    <name type="scientific">Parvularcula bermudensis (strain ATCC BAA-594 / HTCC2503 / KCTC 12087)</name>
    <dbReference type="NCBI Taxonomy" id="314260"/>
    <lineage>
        <taxon>Bacteria</taxon>
        <taxon>Pseudomonadati</taxon>
        <taxon>Pseudomonadota</taxon>
        <taxon>Alphaproteobacteria</taxon>
        <taxon>Parvularculales</taxon>
        <taxon>Parvularculaceae</taxon>
        <taxon>Parvularcula</taxon>
    </lineage>
</organism>
<keyword evidence="3" id="KW-1185">Reference proteome</keyword>
<keyword evidence="1" id="KW-0812">Transmembrane</keyword>
<evidence type="ECO:0000313" key="3">
    <source>
        <dbReference type="Proteomes" id="UP000001302"/>
    </source>
</evidence>
<evidence type="ECO:0008006" key="4">
    <source>
        <dbReference type="Google" id="ProtNLM"/>
    </source>
</evidence>
<dbReference type="KEGG" id="pbr:PB2503_09229"/>
<dbReference type="OrthoDB" id="344736at2"/>